<comment type="similarity">
    <text evidence="2">Belongs to the 5'-nucleotidase family.</text>
</comment>
<evidence type="ECO:0000259" key="4">
    <source>
        <dbReference type="Pfam" id="PF02872"/>
    </source>
</evidence>
<gene>
    <name evidence="5" type="ORF">SAE01_45620</name>
</gene>
<evidence type="ECO:0000256" key="2">
    <source>
        <dbReference type="RuleBase" id="RU362119"/>
    </source>
</evidence>
<evidence type="ECO:0000313" key="5">
    <source>
        <dbReference type="EMBL" id="GEO12066.1"/>
    </source>
</evidence>
<dbReference type="Gene3D" id="3.90.780.10">
    <property type="entry name" value="5'-Nucleotidase, C-terminal domain"/>
    <property type="match status" value="1"/>
</dbReference>
<accession>A0A512BJC5</accession>
<dbReference type="RefSeq" id="WP_147206195.1">
    <property type="nucleotide sequence ID" value="NZ_BJYT01000038.1"/>
</dbReference>
<dbReference type="SUPFAM" id="SSF56300">
    <property type="entry name" value="Metallo-dependent phosphatases"/>
    <property type="match status" value="1"/>
</dbReference>
<organism evidence="5 6">
    <name type="scientific">Segetibacter aerophilus</name>
    <dbReference type="NCBI Taxonomy" id="670293"/>
    <lineage>
        <taxon>Bacteria</taxon>
        <taxon>Pseudomonadati</taxon>
        <taxon>Bacteroidota</taxon>
        <taxon>Chitinophagia</taxon>
        <taxon>Chitinophagales</taxon>
        <taxon>Chitinophagaceae</taxon>
        <taxon>Segetibacter</taxon>
    </lineage>
</organism>
<dbReference type="Pfam" id="PF02872">
    <property type="entry name" value="5_nucleotid_C"/>
    <property type="match status" value="1"/>
</dbReference>
<evidence type="ECO:0000259" key="3">
    <source>
        <dbReference type="Pfam" id="PF00149"/>
    </source>
</evidence>
<name>A0A512BJC5_9BACT</name>
<dbReference type="OrthoDB" id="9801679at2"/>
<dbReference type="GO" id="GO:0008253">
    <property type="term" value="F:5'-nucleotidase activity"/>
    <property type="evidence" value="ECO:0007669"/>
    <property type="project" value="TreeGrafter"/>
</dbReference>
<feature type="domain" description="5'-Nucleotidase C-terminal" evidence="4">
    <location>
        <begin position="337"/>
        <end position="474"/>
    </location>
</feature>
<dbReference type="InterPro" id="IPR006179">
    <property type="entry name" value="5_nucleotidase/apyrase"/>
</dbReference>
<protein>
    <submittedName>
        <fullName evidence="5">Multifunctional 2',3'-cyclic-nucleotide 2'-phosphodiesterase/5'-nucleotidase/3'-nucleotidase</fullName>
    </submittedName>
</protein>
<dbReference type="GO" id="GO:0008768">
    <property type="term" value="F:UDP-sugar diphosphatase activity"/>
    <property type="evidence" value="ECO:0007669"/>
    <property type="project" value="TreeGrafter"/>
</dbReference>
<dbReference type="GO" id="GO:0000166">
    <property type="term" value="F:nucleotide binding"/>
    <property type="evidence" value="ECO:0007669"/>
    <property type="project" value="UniProtKB-KW"/>
</dbReference>
<dbReference type="SUPFAM" id="SSF55816">
    <property type="entry name" value="5'-nucleotidase (syn. UDP-sugar hydrolase), C-terminal domain"/>
    <property type="match status" value="1"/>
</dbReference>
<dbReference type="Pfam" id="PF00149">
    <property type="entry name" value="Metallophos"/>
    <property type="match status" value="1"/>
</dbReference>
<keyword evidence="1" id="KW-0732">Signal</keyword>
<dbReference type="InterPro" id="IPR029052">
    <property type="entry name" value="Metallo-depent_PP-like"/>
</dbReference>
<keyword evidence="2" id="KW-0378">Hydrolase</keyword>
<dbReference type="GO" id="GO:0030288">
    <property type="term" value="C:outer membrane-bounded periplasmic space"/>
    <property type="evidence" value="ECO:0007669"/>
    <property type="project" value="TreeGrafter"/>
</dbReference>
<dbReference type="PRINTS" id="PR01607">
    <property type="entry name" value="APYRASEFAMLY"/>
</dbReference>
<dbReference type="PANTHER" id="PTHR11575">
    <property type="entry name" value="5'-NUCLEOTIDASE-RELATED"/>
    <property type="match status" value="1"/>
</dbReference>
<keyword evidence="6" id="KW-1185">Reference proteome</keyword>
<sequence length="516" mass="56464">MRKFISVLCIATLLLNSSCKTPRSVVGTKDDGKIEVVFVQVNDVYEIAPVGGGKEGGMARVATLKKQYKQANPNTFLVIAGDFLSPSVYNSLQYHGKRIRGAQMVESMNAAGMDIAVFGNHEFDISEKELQERINESRFLWVSTNTFHKLKDSIVPFRRTDVANATPFPETYIMSVKDNDGTAARIGFIGLTLPSNPADFVSYKDPLAAAKEVYNKIKDSVDAVVAITHMAVEDDVLLAKELPGLAAIIGGHEHGGVFNKTGKVYITKAHANARSAYIVKLDINKNKRSFNVPEPELKYINEEVALDSNTNVAVEKWKKIARDNYASLGFDAEKVVIATGEKLDGRETETRSTSTNLTSLVTAAMAYACPQADVVIFNSGSIRLDDILTPPVTQYDIIRTLPFGGGIREVDMKGDLLLKVLQAGIKNRNNGGFLQSQPVVFNSAANSFTVNNQAIDPTKVYRVAVTEFLLSGKEANLDFLNETNPGIVKVYPAETEITNPKSDIRAAIVKFLSNKK</sequence>
<dbReference type="InterPro" id="IPR008334">
    <property type="entry name" value="5'-Nucleotdase_C"/>
</dbReference>
<dbReference type="AlphaFoldDB" id="A0A512BJC5"/>
<proteinExistence type="inferred from homology"/>
<dbReference type="GO" id="GO:0009166">
    <property type="term" value="P:nucleotide catabolic process"/>
    <property type="evidence" value="ECO:0007669"/>
    <property type="project" value="InterPro"/>
</dbReference>
<feature type="domain" description="Calcineurin-like phosphoesterase" evidence="3">
    <location>
        <begin position="38"/>
        <end position="255"/>
    </location>
</feature>
<evidence type="ECO:0000256" key="1">
    <source>
        <dbReference type="ARBA" id="ARBA00022729"/>
    </source>
</evidence>
<evidence type="ECO:0000313" key="6">
    <source>
        <dbReference type="Proteomes" id="UP000321513"/>
    </source>
</evidence>
<dbReference type="Proteomes" id="UP000321513">
    <property type="component" value="Unassembled WGS sequence"/>
</dbReference>
<dbReference type="Gene3D" id="3.60.21.10">
    <property type="match status" value="1"/>
</dbReference>
<dbReference type="EMBL" id="BJYT01000038">
    <property type="protein sequence ID" value="GEO12066.1"/>
    <property type="molecule type" value="Genomic_DNA"/>
</dbReference>
<dbReference type="InterPro" id="IPR036907">
    <property type="entry name" value="5'-Nucleotdase_C_sf"/>
</dbReference>
<dbReference type="PANTHER" id="PTHR11575:SF24">
    <property type="entry name" value="5'-NUCLEOTIDASE"/>
    <property type="match status" value="1"/>
</dbReference>
<keyword evidence="2" id="KW-0547">Nucleotide-binding</keyword>
<comment type="caution">
    <text evidence="5">The sequence shown here is derived from an EMBL/GenBank/DDBJ whole genome shotgun (WGS) entry which is preliminary data.</text>
</comment>
<dbReference type="InterPro" id="IPR004843">
    <property type="entry name" value="Calcineurin-like_PHP"/>
</dbReference>
<reference evidence="5 6" key="1">
    <citation type="submission" date="2019-07" db="EMBL/GenBank/DDBJ databases">
        <title>Whole genome shotgun sequence of Segetibacter aerophilus NBRC 106135.</title>
        <authorList>
            <person name="Hosoyama A."/>
            <person name="Uohara A."/>
            <person name="Ohji S."/>
            <person name="Ichikawa N."/>
        </authorList>
    </citation>
    <scope>NUCLEOTIDE SEQUENCE [LARGE SCALE GENOMIC DNA]</scope>
    <source>
        <strain evidence="5 6">NBRC 106135</strain>
    </source>
</reference>